<feature type="domain" description="Poly(A) RNA polymerase mitochondrial-like central palm" evidence="7">
    <location>
        <begin position="11"/>
        <end position="143"/>
    </location>
</feature>
<keyword evidence="8" id="KW-1185">Reference proteome</keyword>
<evidence type="ECO:0000256" key="1">
    <source>
        <dbReference type="ARBA" id="ARBA00001936"/>
    </source>
</evidence>
<evidence type="ECO:0000259" key="7">
    <source>
        <dbReference type="Pfam" id="PF22600"/>
    </source>
</evidence>
<keyword evidence="4" id="KW-0479">Metal-binding</keyword>
<evidence type="ECO:0000256" key="2">
    <source>
        <dbReference type="ARBA" id="ARBA00001946"/>
    </source>
</evidence>
<protein>
    <submittedName>
        <fullName evidence="9">Terminal uridylyltransferase Tailor-like</fullName>
    </submittedName>
</protein>
<sequence>MSLTSSTFWSELLKKVLIANKMQTNLADIEAELQTLLKAKLSTKIQIYLFGSRVLGIAQETSDLDIFVKFEDSFYEYTDNPPTRKTIVRQAMIAKVFNSRCNWKRIEQRRGRCPIVIIQNRFTGLQCDINCSDAYAYFQNKIVLYLFELQPIARYMIIYLRDWIRKHGQQDMFRSHLLLLMLIFFLQIREHLPGIHVLQAGLSPQIGPVICDFNKLKSLNEPCQIALTEQNVRAQLKEFFKFYGSFDFDRYAICPYLGTYVERRFLNASMPKRYQMVNMDSKFTRFTVAIQDFIHLNFNKEPLRFALELPICDAVTPNVKPST</sequence>
<dbReference type="OMA" id="IARYMVV"/>
<accession>A0A6J1L824</accession>
<dbReference type="OrthoDB" id="407432at2759"/>
<feature type="domain" description="PAP-associated" evidence="6">
    <location>
        <begin position="236"/>
        <end position="292"/>
    </location>
</feature>
<keyword evidence="5" id="KW-0460">Magnesium</keyword>
<name>A0A6J1L824_DROHY</name>
<comment type="cofactor">
    <cofactor evidence="1">
        <name>Mn(2+)</name>
        <dbReference type="ChEBI" id="CHEBI:29035"/>
    </cofactor>
</comment>
<dbReference type="InterPro" id="IPR054708">
    <property type="entry name" value="MTPAP-like_central"/>
</dbReference>
<dbReference type="InterPro" id="IPR002058">
    <property type="entry name" value="PAP_assoc"/>
</dbReference>
<dbReference type="GO" id="GO:0050265">
    <property type="term" value="F:RNA uridylyltransferase activity"/>
    <property type="evidence" value="ECO:0007669"/>
    <property type="project" value="TreeGrafter"/>
</dbReference>
<proteinExistence type="predicted"/>
<dbReference type="GO" id="GO:1990817">
    <property type="term" value="F:poly(A) RNA polymerase activity"/>
    <property type="evidence" value="ECO:0007669"/>
    <property type="project" value="UniProtKB-ARBA"/>
</dbReference>
<dbReference type="SUPFAM" id="SSF81301">
    <property type="entry name" value="Nucleotidyltransferase"/>
    <property type="match status" value="1"/>
</dbReference>
<reference evidence="9" key="1">
    <citation type="submission" date="2025-08" db="UniProtKB">
        <authorList>
            <consortium name="RefSeq"/>
        </authorList>
    </citation>
    <scope>IDENTIFICATION</scope>
    <source>
        <strain evidence="9">15085-1641.00</strain>
        <tissue evidence="9">Whole body</tissue>
    </source>
</reference>
<evidence type="ECO:0000313" key="8">
    <source>
        <dbReference type="Proteomes" id="UP000504633"/>
    </source>
</evidence>
<dbReference type="Proteomes" id="UP000504633">
    <property type="component" value="Unplaced"/>
</dbReference>
<dbReference type="Gene3D" id="3.30.460.10">
    <property type="entry name" value="Beta Polymerase, domain 2"/>
    <property type="match status" value="1"/>
</dbReference>
<evidence type="ECO:0000259" key="6">
    <source>
        <dbReference type="Pfam" id="PF03828"/>
    </source>
</evidence>
<dbReference type="RefSeq" id="XP_023160329.2">
    <property type="nucleotide sequence ID" value="XM_023304561.2"/>
</dbReference>
<dbReference type="Pfam" id="PF03828">
    <property type="entry name" value="PAP_assoc"/>
    <property type="match status" value="1"/>
</dbReference>
<dbReference type="GO" id="GO:0046872">
    <property type="term" value="F:metal ion binding"/>
    <property type="evidence" value="ECO:0007669"/>
    <property type="project" value="UniProtKB-KW"/>
</dbReference>
<comment type="cofactor">
    <cofactor evidence="2">
        <name>Mg(2+)</name>
        <dbReference type="ChEBI" id="CHEBI:18420"/>
    </cofactor>
</comment>
<dbReference type="Pfam" id="PF22600">
    <property type="entry name" value="MTPAP-like_central"/>
    <property type="match status" value="1"/>
</dbReference>
<dbReference type="PANTHER" id="PTHR12271:SF66">
    <property type="entry name" value="TERMINAL URIDYLYLTRANSFERASE TAILOR"/>
    <property type="match status" value="1"/>
</dbReference>
<dbReference type="Gene3D" id="1.10.1410.10">
    <property type="match status" value="1"/>
</dbReference>
<evidence type="ECO:0000256" key="5">
    <source>
        <dbReference type="ARBA" id="ARBA00022842"/>
    </source>
</evidence>
<dbReference type="PANTHER" id="PTHR12271">
    <property type="entry name" value="POLY A POLYMERASE CID PAP -RELATED"/>
    <property type="match status" value="1"/>
</dbReference>
<keyword evidence="3" id="KW-0808">Transferase</keyword>
<dbReference type="GeneID" id="111592386"/>
<evidence type="ECO:0000256" key="4">
    <source>
        <dbReference type="ARBA" id="ARBA00022723"/>
    </source>
</evidence>
<dbReference type="GO" id="GO:0031123">
    <property type="term" value="P:RNA 3'-end processing"/>
    <property type="evidence" value="ECO:0007669"/>
    <property type="project" value="TreeGrafter"/>
</dbReference>
<dbReference type="KEGG" id="dhe:111592386"/>
<dbReference type="SUPFAM" id="SSF81631">
    <property type="entry name" value="PAP/OAS1 substrate-binding domain"/>
    <property type="match status" value="1"/>
</dbReference>
<evidence type="ECO:0000256" key="3">
    <source>
        <dbReference type="ARBA" id="ARBA00022679"/>
    </source>
</evidence>
<dbReference type="InterPro" id="IPR043519">
    <property type="entry name" value="NT_sf"/>
</dbReference>
<evidence type="ECO:0000313" key="9">
    <source>
        <dbReference type="RefSeq" id="XP_023160329.2"/>
    </source>
</evidence>
<gene>
    <name evidence="9" type="primary">LOC111592386</name>
</gene>
<dbReference type="AlphaFoldDB" id="A0A6J1L824"/>
<organism evidence="8 9">
    <name type="scientific">Drosophila hydei</name>
    <name type="common">Fruit fly</name>
    <dbReference type="NCBI Taxonomy" id="7224"/>
    <lineage>
        <taxon>Eukaryota</taxon>
        <taxon>Metazoa</taxon>
        <taxon>Ecdysozoa</taxon>
        <taxon>Arthropoda</taxon>
        <taxon>Hexapoda</taxon>
        <taxon>Insecta</taxon>
        <taxon>Pterygota</taxon>
        <taxon>Neoptera</taxon>
        <taxon>Endopterygota</taxon>
        <taxon>Diptera</taxon>
        <taxon>Brachycera</taxon>
        <taxon>Muscomorpha</taxon>
        <taxon>Ephydroidea</taxon>
        <taxon>Drosophilidae</taxon>
        <taxon>Drosophila</taxon>
    </lineage>
</organism>